<name>A0A2P2NPF4_RHIMU</name>
<protein>
    <submittedName>
        <fullName evidence="1">Uncharacterized protein</fullName>
    </submittedName>
</protein>
<accession>A0A2P2NPF4</accession>
<reference evidence="1" key="1">
    <citation type="submission" date="2018-02" db="EMBL/GenBank/DDBJ databases">
        <title>Rhizophora mucronata_Transcriptome.</title>
        <authorList>
            <person name="Meera S.P."/>
            <person name="Sreeshan A."/>
            <person name="Augustine A."/>
        </authorList>
    </citation>
    <scope>NUCLEOTIDE SEQUENCE</scope>
    <source>
        <tissue evidence="1">Leaf</tissue>
    </source>
</reference>
<organism evidence="1">
    <name type="scientific">Rhizophora mucronata</name>
    <name type="common">Asiatic mangrove</name>
    <dbReference type="NCBI Taxonomy" id="61149"/>
    <lineage>
        <taxon>Eukaryota</taxon>
        <taxon>Viridiplantae</taxon>
        <taxon>Streptophyta</taxon>
        <taxon>Embryophyta</taxon>
        <taxon>Tracheophyta</taxon>
        <taxon>Spermatophyta</taxon>
        <taxon>Magnoliopsida</taxon>
        <taxon>eudicotyledons</taxon>
        <taxon>Gunneridae</taxon>
        <taxon>Pentapetalae</taxon>
        <taxon>rosids</taxon>
        <taxon>fabids</taxon>
        <taxon>Malpighiales</taxon>
        <taxon>Rhizophoraceae</taxon>
        <taxon>Rhizophora</taxon>
    </lineage>
</organism>
<dbReference type="AlphaFoldDB" id="A0A2P2NPF4"/>
<sequence>MSLLVAIIVINETKEFLPLTFHLNVTCSFYFLCGTCNFCI</sequence>
<proteinExistence type="predicted"/>
<dbReference type="EMBL" id="GGEC01063841">
    <property type="protein sequence ID" value="MBX44325.1"/>
    <property type="molecule type" value="Transcribed_RNA"/>
</dbReference>
<evidence type="ECO:0000313" key="1">
    <source>
        <dbReference type="EMBL" id="MBX44325.1"/>
    </source>
</evidence>